<dbReference type="Proteomes" id="UP000430692">
    <property type="component" value="Unassembled WGS sequence"/>
</dbReference>
<gene>
    <name evidence="2" type="ORF">GSM42_12000</name>
</gene>
<accession>A0A6I4VV51</accession>
<feature type="domain" description="CYTH" evidence="1">
    <location>
        <begin position="2"/>
        <end position="177"/>
    </location>
</feature>
<name>A0A6I4VV51_9BACL</name>
<evidence type="ECO:0000313" key="3">
    <source>
        <dbReference type="Proteomes" id="UP000430692"/>
    </source>
</evidence>
<dbReference type="InterPro" id="IPR008173">
    <property type="entry name" value="Adenylyl_cyclase_CyaB"/>
</dbReference>
<dbReference type="Gene3D" id="2.40.320.10">
    <property type="entry name" value="Hypothetical Protein Pfu-838710-001"/>
    <property type="match status" value="1"/>
</dbReference>
<keyword evidence="3" id="KW-1185">Reference proteome</keyword>
<reference evidence="2 3" key="1">
    <citation type="submission" date="2019-12" db="EMBL/GenBank/DDBJ databases">
        <title>Whole-genome analyses of novel actinobacteria.</title>
        <authorList>
            <person name="Sahin N."/>
            <person name="Saygin H."/>
        </authorList>
    </citation>
    <scope>NUCLEOTIDE SEQUENCE [LARGE SCALE GENOMIC DNA]</scope>
    <source>
        <strain evidence="2 3">KC615</strain>
    </source>
</reference>
<dbReference type="EMBL" id="WUUL01000007">
    <property type="protein sequence ID" value="MXQ54421.1"/>
    <property type="molecule type" value="Genomic_DNA"/>
</dbReference>
<proteinExistence type="predicted"/>
<dbReference type="Pfam" id="PF01928">
    <property type="entry name" value="CYTH"/>
    <property type="match status" value="1"/>
</dbReference>
<dbReference type="RefSeq" id="WP_160801779.1">
    <property type="nucleotide sequence ID" value="NZ_WUUL01000007.1"/>
</dbReference>
<sequence>MSIEFEAKVIEINPEEVEKKIIQLGGSKVGKVLMKRYVYDINPQRRGHWIRLRDDGKQTTLTVKKIHNDGISGTEEEEVIVDDLEKTNALLCLIGFTPKAYQENERTSFVLNNAKLEIDHWPMIPAYLEIEADSKEGVIETAQLLGFREEQLTGENTVKIYARYGIDLDNRSDLRFS</sequence>
<organism evidence="2 3">
    <name type="scientific">Shimazuella alba</name>
    <dbReference type="NCBI Taxonomy" id="2690964"/>
    <lineage>
        <taxon>Bacteria</taxon>
        <taxon>Bacillati</taxon>
        <taxon>Bacillota</taxon>
        <taxon>Bacilli</taxon>
        <taxon>Bacillales</taxon>
        <taxon>Thermoactinomycetaceae</taxon>
        <taxon>Shimazuella</taxon>
    </lineage>
</organism>
<protein>
    <submittedName>
        <fullName evidence="2">CYTH domain-containing protein</fullName>
    </submittedName>
</protein>
<dbReference type="AlphaFoldDB" id="A0A6I4VV51"/>
<dbReference type="PROSITE" id="PS51707">
    <property type="entry name" value="CYTH"/>
    <property type="match status" value="1"/>
</dbReference>
<dbReference type="InterPro" id="IPR023577">
    <property type="entry name" value="CYTH_domain"/>
</dbReference>
<comment type="caution">
    <text evidence="2">The sequence shown here is derived from an EMBL/GenBank/DDBJ whole genome shotgun (WGS) entry which is preliminary data.</text>
</comment>
<evidence type="ECO:0000259" key="1">
    <source>
        <dbReference type="PROSITE" id="PS51707"/>
    </source>
</evidence>
<dbReference type="CDD" id="cd07890">
    <property type="entry name" value="CYTH-like_AC_IV-like"/>
    <property type="match status" value="1"/>
</dbReference>
<evidence type="ECO:0000313" key="2">
    <source>
        <dbReference type="EMBL" id="MXQ54421.1"/>
    </source>
</evidence>
<dbReference type="InterPro" id="IPR033469">
    <property type="entry name" value="CYTH-like_dom_sf"/>
</dbReference>
<dbReference type="SUPFAM" id="SSF55154">
    <property type="entry name" value="CYTH-like phosphatases"/>
    <property type="match status" value="1"/>
</dbReference>